<dbReference type="OrthoDB" id="9767517at2"/>
<dbReference type="Gene3D" id="3.40.50.2000">
    <property type="entry name" value="Glycogen Phosphorylase B"/>
    <property type="match status" value="2"/>
</dbReference>
<dbReference type="GO" id="GO:0009103">
    <property type="term" value="P:lipopolysaccharide biosynthetic process"/>
    <property type="evidence" value="ECO:0007669"/>
    <property type="project" value="TreeGrafter"/>
</dbReference>
<reference evidence="4 5" key="1">
    <citation type="journal article" date="2015" name="Genome Announc.">
        <title>Complete Genome of Geobacter pickeringii G13T, a Metal-Reducing Isolate from Sedimentary Kaolin Deposits.</title>
        <authorList>
            <person name="Badalamenti J.P."/>
            <person name="Bond D.R."/>
        </authorList>
    </citation>
    <scope>NUCLEOTIDE SEQUENCE [LARGE SCALE GENOMIC DNA]</scope>
    <source>
        <strain evidence="4 5">G13</strain>
    </source>
</reference>
<evidence type="ECO:0000313" key="5">
    <source>
        <dbReference type="Proteomes" id="UP000057609"/>
    </source>
</evidence>
<dbReference type="InterPro" id="IPR028098">
    <property type="entry name" value="Glyco_trans_4-like_N"/>
</dbReference>
<keyword evidence="1" id="KW-0808">Transferase</keyword>
<evidence type="ECO:0008006" key="6">
    <source>
        <dbReference type="Google" id="ProtNLM"/>
    </source>
</evidence>
<dbReference type="Proteomes" id="UP000057609">
    <property type="component" value="Chromosome"/>
</dbReference>
<dbReference type="STRING" id="345632.GPICK_08540"/>
<proteinExistence type="predicted"/>
<dbReference type="Pfam" id="PF13439">
    <property type="entry name" value="Glyco_transf_4"/>
    <property type="match status" value="1"/>
</dbReference>
<name>A0A0B5BFV1_9BACT</name>
<dbReference type="GO" id="GO:0016757">
    <property type="term" value="F:glycosyltransferase activity"/>
    <property type="evidence" value="ECO:0007669"/>
    <property type="project" value="InterPro"/>
</dbReference>
<dbReference type="PANTHER" id="PTHR46401">
    <property type="entry name" value="GLYCOSYLTRANSFERASE WBBK-RELATED"/>
    <property type="match status" value="1"/>
</dbReference>
<keyword evidence="5" id="KW-1185">Reference proteome</keyword>
<evidence type="ECO:0000313" key="4">
    <source>
        <dbReference type="EMBL" id="AJE03395.1"/>
    </source>
</evidence>
<dbReference type="Pfam" id="PF00534">
    <property type="entry name" value="Glycos_transf_1"/>
    <property type="match status" value="1"/>
</dbReference>
<feature type="domain" description="Glycosyltransferase subfamily 4-like N-terminal" evidence="3">
    <location>
        <begin position="17"/>
        <end position="177"/>
    </location>
</feature>
<accession>A0A0B5BFV1</accession>
<evidence type="ECO:0000256" key="1">
    <source>
        <dbReference type="ARBA" id="ARBA00022679"/>
    </source>
</evidence>
<dbReference type="SUPFAM" id="SSF53756">
    <property type="entry name" value="UDP-Glycosyltransferase/glycogen phosphorylase"/>
    <property type="match status" value="1"/>
</dbReference>
<dbReference type="PANTHER" id="PTHR46401:SF2">
    <property type="entry name" value="GLYCOSYLTRANSFERASE WBBK-RELATED"/>
    <property type="match status" value="1"/>
</dbReference>
<protein>
    <recommendedName>
        <fullName evidence="6">Glycosyl transferase family 1</fullName>
    </recommendedName>
</protein>
<dbReference type="HOGENOM" id="CLU_009583_27_0_7"/>
<feature type="domain" description="Glycosyl transferase family 1" evidence="2">
    <location>
        <begin position="191"/>
        <end position="345"/>
    </location>
</feature>
<evidence type="ECO:0000259" key="3">
    <source>
        <dbReference type="Pfam" id="PF13439"/>
    </source>
</evidence>
<evidence type="ECO:0000259" key="2">
    <source>
        <dbReference type="Pfam" id="PF00534"/>
    </source>
</evidence>
<dbReference type="AlphaFoldDB" id="A0A0B5BFV1"/>
<sequence>MGVTVCYDFQIFVDQLYGGISRYIYELAQRVNRADGFSSKVLAPLYKNRYLRPEDSFVRGFPLPGAPENRRIYRAVNWISSPLVDRFAGADLLHETYYQLRTIPLRRKVVVLTVHDMIHERFRALFPSNDDTVLRKKAAIRRADQIICVSESTRRDLLEYFDLPESKVAVVHHGFNPTSGGDLPAPTTVMPDRPFLLYVGDRKKHKNFEGLLRAYATSPWLSKEFALVCFGGGAFDVDELLALKKYGGREGSVVYAGCSDLILFALYRQATAYVCPSKYEGFGIPLLEAMYSGCPVACSNTGSLPEVAGDAALYFDPYDPESIREVLEYLALSESKRAELTLHGRRRAALFSWDKCATETMALYRRTLGV</sequence>
<dbReference type="RefSeq" id="WP_039742221.1">
    <property type="nucleotide sequence ID" value="NZ_CP009788.1"/>
</dbReference>
<dbReference type="InterPro" id="IPR001296">
    <property type="entry name" value="Glyco_trans_1"/>
</dbReference>
<dbReference type="KEGG" id="gpi:GPICK_08540"/>
<dbReference type="CDD" id="cd03809">
    <property type="entry name" value="GT4_MtfB-like"/>
    <property type="match status" value="1"/>
</dbReference>
<organism evidence="4 5">
    <name type="scientific">Geobacter pickeringii</name>
    <dbReference type="NCBI Taxonomy" id="345632"/>
    <lineage>
        <taxon>Bacteria</taxon>
        <taxon>Pseudomonadati</taxon>
        <taxon>Thermodesulfobacteriota</taxon>
        <taxon>Desulfuromonadia</taxon>
        <taxon>Geobacterales</taxon>
        <taxon>Geobacteraceae</taxon>
        <taxon>Geobacter</taxon>
    </lineage>
</organism>
<dbReference type="EMBL" id="CP009788">
    <property type="protein sequence ID" value="AJE03395.1"/>
    <property type="molecule type" value="Genomic_DNA"/>
</dbReference>
<gene>
    <name evidence="4" type="ORF">GPICK_08540</name>
</gene>